<name>A0A6M3INA1_9ZZZZ</name>
<organism evidence="1">
    <name type="scientific">viral metagenome</name>
    <dbReference type="NCBI Taxonomy" id="1070528"/>
    <lineage>
        <taxon>unclassified sequences</taxon>
        <taxon>metagenomes</taxon>
        <taxon>organismal metagenomes</taxon>
    </lineage>
</organism>
<sequence length="58" mass="6447">MKVEVRVRLAFGGSIFKRVTELADALTEIVRLKTEGFDAFYVEAGVKNIDPIPATSYL</sequence>
<evidence type="ECO:0000313" key="1">
    <source>
        <dbReference type="EMBL" id="QJA58731.1"/>
    </source>
</evidence>
<reference evidence="1" key="1">
    <citation type="submission" date="2020-03" db="EMBL/GenBank/DDBJ databases">
        <title>The deep terrestrial virosphere.</title>
        <authorList>
            <person name="Holmfeldt K."/>
            <person name="Nilsson E."/>
            <person name="Simone D."/>
            <person name="Lopez-Fernandez M."/>
            <person name="Wu X."/>
            <person name="de Brujin I."/>
            <person name="Lundin D."/>
            <person name="Andersson A."/>
            <person name="Bertilsson S."/>
            <person name="Dopson M."/>
        </authorList>
    </citation>
    <scope>NUCLEOTIDE SEQUENCE</scope>
    <source>
        <strain evidence="1">MM415B01412</strain>
    </source>
</reference>
<dbReference type="AlphaFoldDB" id="A0A6M3INA1"/>
<protein>
    <submittedName>
        <fullName evidence="1">Uncharacterized protein</fullName>
    </submittedName>
</protein>
<proteinExistence type="predicted"/>
<accession>A0A6M3INA1</accession>
<gene>
    <name evidence="1" type="ORF">MM415B01412_0013</name>
</gene>
<dbReference type="EMBL" id="MT141337">
    <property type="protein sequence ID" value="QJA58731.1"/>
    <property type="molecule type" value="Genomic_DNA"/>
</dbReference>